<keyword evidence="3" id="KW-1185">Reference proteome</keyword>
<evidence type="ECO:0000256" key="1">
    <source>
        <dbReference type="SAM" id="MobiDB-lite"/>
    </source>
</evidence>
<reference evidence="2 3" key="1">
    <citation type="submission" date="2019-03" db="EMBL/GenBank/DDBJ databases">
        <title>First draft genome of Liparis tanakae, snailfish: a comprehensive survey of snailfish specific genes.</title>
        <authorList>
            <person name="Kim W."/>
            <person name="Song I."/>
            <person name="Jeong J.-H."/>
            <person name="Kim D."/>
            <person name="Kim S."/>
            <person name="Ryu S."/>
            <person name="Song J.Y."/>
            <person name="Lee S.K."/>
        </authorList>
    </citation>
    <scope>NUCLEOTIDE SEQUENCE [LARGE SCALE GENOMIC DNA]</scope>
    <source>
        <tissue evidence="2">Muscle</tissue>
    </source>
</reference>
<proteinExistence type="predicted"/>
<name>A0A4Z2F2Y3_9TELE</name>
<comment type="caution">
    <text evidence="2">The sequence shown here is derived from an EMBL/GenBank/DDBJ whole genome shotgun (WGS) entry which is preliminary data.</text>
</comment>
<evidence type="ECO:0000313" key="3">
    <source>
        <dbReference type="Proteomes" id="UP000314294"/>
    </source>
</evidence>
<feature type="compositionally biased region" description="Gly residues" evidence="1">
    <location>
        <begin position="1"/>
        <end position="11"/>
    </location>
</feature>
<dbReference type="EMBL" id="SRLO01001757">
    <property type="protein sequence ID" value="TNN35507.1"/>
    <property type="molecule type" value="Genomic_DNA"/>
</dbReference>
<sequence length="77" mass="8189">MGGWRAAGGGAKAAEAVCGPQDDRQAKGWALEGGPHDRNGALGDRARERKSKGYRGLEMAQHMGNRNRTKRVTGNQG</sequence>
<feature type="region of interest" description="Disordered" evidence="1">
    <location>
        <begin position="1"/>
        <end position="53"/>
    </location>
</feature>
<accession>A0A4Z2F2Y3</accession>
<dbReference type="Proteomes" id="UP000314294">
    <property type="component" value="Unassembled WGS sequence"/>
</dbReference>
<gene>
    <name evidence="2" type="ORF">EYF80_054330</name>
</gene>
<dbReference type="AlphaFoldDB" id="A0A4Z2F2Y3"/>
<protein>
    <submittedName>
        <fullName evidence="2">Uncharacterized protein</fullName>
    </submittedName>
</protein>
<organism evidence="2 3">
    <name type="scientific">Liparis tanakae</name>
    <name type="common">Tanaka's snailfish</name>
    <dbReference type="NCBI Taxonomy" id="230148"/>
    <lineage>
        <taxon>Eukaryota</taxon>
        <taxon>Metazoa</taxon>
        <taxon>Chordata</taxon>
        <taxon>Craniata</taxon>
        <taxon>Vertebrata</taxon>
        <taxon>Euteleostomi</taxon>
        <taxon>Actinopterygii</taxon>
        <taxon>Neopterygii</taxon>
        <taxon>Teleostei</taxon>
        <taxon>Neoteleostei</taxon>
        <taxon>Acanthomorphata</taxon>
        <taxon>Eupercaria</taxon>
        <taxon>Perciformes</taxon>
        <taxon>Cottioidei</taxon>
        <taxon>Cottales</taxon>
        <taxon>Liparidae</taxon>
        <taxon>Liparis</taxon>
    </lineage>
</organism>
<feature type="compositionally biased region" description="Basic and acidic residues" evidence="1">
    <location>
        <begin position="34"/>
        <end position="47"/>
    </location>
</feature>
<evidence type="ECO:0000313" key="2">
    <source>
        <dbReference type="EMBL" id="TNN35507.1"/>
    </source>
</evidence>